<dbReference type="PANTHER" id="PTHR48083">
    <property type="entry name" value="MEDIUM-CHAIN SPECIFIC ACYL-COA DEHYDROGENASE, MITOCHONDRIAL-RELATED"/>
    <property type="match status" value="1"/>
</dbReference>
<dbReference type="Pfam" id="PF02771">
    <property type="entry name" value="Acyl-CoA_dh_N"/>
    <property type="match status" value="1"/>
</dbReference>
<dbReference type="GO" id="GO:0003995">
    <property type="term" value="F:acyl-CoA dehydrogenase activity"/>
    <property type="evidence" value="ECO:0007669"/>
    <property type="project" value="TreeGrafter"/>
</dbReference>
<dbReference type="InterPro" id="IPR050741">
    <property type="entry name" value="Acyl-CoA_dehydrogenase"/>
</dbReference>
<dbReference type="InterPro" id="IPR009075">
    <property type="entry name" value="AcylCo_DH/oxidase_C"/>
</dbReference>
<dbReference type="InterPro" id="IPR037069">
    <property type="entry name" value="AcylCoA_DH/ox_N_sf"/>
</dbReference>
<dbReference type="SUPFAM" id="SSF56645">
    <property type="entry name" value="Acyl-CoA dehydrogenase NM domain-like"/>
    <property type="match status" value="1"/>
</dbReference>
<feature type="domain" description="Acyl-CoA dehydrogenase/oxidase N-terminal" evidence="11">
    <location>
        <begin position="11"/>
        <end position="132"/>
    </location>
</feature>
<dbReference type="InterPro" id="IPR036250">
    <property type="entry name" value="AcylCo_DH-like_C"/>
</dbReference>
<feature type="region of interest" description="Disordered" evidence="8">
    <location>
        <begin position="431"/>
        <end position="482"/>
    </location>
</feature>
<dbReference type="FunFam" id="2.40.110.10:FF:000002">
    <property type="entry name" value="Acyl-CoA dehydrogenase fadE12"/>
    <property type="match status" value="1"/>
</dbReference>
<dbReference type="InterPro" id="IPR009100">
    <property type="entry name" value="AcylCoA_DH/oxidase_NM_dom_sf"/>
</dbReference>
<dbReference type="Proteomes" id="UP001140011">
    <property type="component" value="Unassembled WGS sequence"/>
</dbReference>
<dbReference type="GO" id="GO:0050660">
    <property type="term" value="F:flavin adenine dinucleotide binding"/>
    <property type="evidence" value="ECO:0007669"/>
    <property type="project" value="InterPro"/>
</dbReference>
<dbReference type="InterPro" id="IPR013786">
    <property type="entry name" value="AcylCoA_DH/ox_N"/>
</dbReference>
<comment type="subunit">
    <text evidence="3">Homodimer.</text>
</comment>
<protein>
    <recommendedName>
        <fullName evidence="14">Acyl-CoA dehydrogenase</fullName>
    </recommendedName>
</protein>
<dbReference type="GO" id="GO:0005737">
    <property type="term" value="C:cytoplasm"/>
    <property type="evidence" value="ECO:0007669"/>
    <property type="project" value="TreeGrafter"/>
</dbReference>
<keyword evidence="4 7" id="KW-0285">Flavoprotein</keyword>
<sequence>MSLIQLSPRVEELKQLLTDFVHNECIPAESEYRKALGEGAQRWQTVPLVMERLKKRARALGLWNLFLTKEYKEGAGLTNYEYAVLCELMGHSPNIAPEACNCSAPDTGNMEVFAKYGSAAQKRKWLEPLMNGQIRSAFAMTEPAVASSDATNICTRIERQGDGYVVNGRKWWISGAGHPKCAVFITMGKTDLAASKYGQQSIVVVPADAPGVTVVRPLTVFGYDDAPHGHCEVVFDNVWVPAENLILGEGRGFEVIQGRLGPGRIHHCMRSLGMAERAVELMVDRVQNRVTFGRKIVEHGVVLDYIAKSRMELESARMLVLRAADMIDKVGAKNAKKEIAMAKVVVPSAVLTILDRAIQMFGAGGVGQDTPLAEFWAGMRTLRIADGPDEVHTRQIAQLEIKEQNAKLAARKRTAMNQGDSRMSNLNSEQVEAPAMQAKRKADSNASQQHDEQLKRARVKDKSLRGPKPSGCDLAFSTSKPKDHFAPLYGKPMTSRGAAAELLNLEPAGIQTD</sequence>
<evidence type="ECO:0000256" key="2">
    <source>
        <dbReference type="ARBA" id="ARBA00009347"/>
    </source>
</evidence>
<dbReference type="Gene3D" id="1.20.140.10">
    <property type="entry name" value="Butyryl-CoA Dehydrogenase, subunit A, domain 3"/>
    <property type="match status" value="1"/>
</dbReference>
<evidence type="ECO:0000259" key="9">
    <source>
        <dbReference type="Pfam" id="PF00441"/>
    </source>
</evidence>
<proteinExistence type="inferred from homology"/>
<evidence type="ECO:0000256" key="6">
    <source>
        <dbReference type="ARBA" id="ARBA00023002"/>
    </source>
</evidence>
<evidence type="ECO:0000256" key="3">
    <source>
        <dbReference type="ARBA" id="ARBA00011738"/>
    </source>
</evidence>
<dbReference type="AlphaFoldDB" id="A0A9W8GW64"/>
<evidence type="ECO:0000256" key="8">
    <source>
        <dbReference type="SAM" id="MobiDB-lite"/>
    </source>
</evidence>
<name>A0A9W8GW64_9FUNG</name>
<evidence type="ECO:0000313" key="12">
    <source>
        <dbReference type="EMBL" id="KAJ2751871.1"/>
    </source>
</evidence>
<evidence type="ECO:0000256" key="5">
    <source>
        <dbReference type="ARBA" id="ARBA00022827"/>
    </source>
</evidence>
<dbReference type="InterPro" id="IPR046373">
    <property type="entry name" value="Acyl-CoA_Oxase/DH_mid-dom_sf"/>
</dbReference>
<comment type="caution">
    <text evidence="12">The sequence shown here is derived from an EMBL/GenBank/DDBJ whole genome shotgun (WGS) entry which is preliminary data.</text>
</comment>
<comment type="similarity">
    <text evidence="2 7">Belongs to the acyl-CoA dehydrogenase family.</text>
</comment>
<organism evidence="12 13">
    <name type="scientific">Coemansia pectinata</name>
    <dbReference type="NCBI Taxonomy" id="1052879"/>
    <lineage>
        <taxon>Eukaryota</taxon>
        <taxon>Fungi</taxon>
        <taxon>Fungi incertae sedis</taxon>
        <taxon>Zoopagomycota</taxon>
        <taxon>Kickxellomycotina</taxon>
        <taxon>Kickxellomycetes</taxon>
        <taxon>Kickxellales</taxon>
        <taxon>Kickxellaceae</taxon>
        <taxon>Coemansia</taxon>
    </lineage>
</organism>
<evidence type="ECO:0000259" key="11">
    <source>
        <dbReference type="Pfam" id="PF02771"/>
    </source>
</evidence>
<keyword evidence="5 7" id="KW-0274">FAD</keyword>
<feature type="compositionally biased region" description="Basic and acidic residues" evidence="8">
    <location>
        <begin position="449"/>
        <end position="464"/>
    </location>
</feature>
<reference evidence="12" key="1">
    <citation type="submission" date="2022-07" db="EMBL/GenBank/DDBJ databases">
        <title>Phylogenomic reconstructions and comparative analyses of Kickxellomycotina fungi.</title>
        <authorList>
            <person name="Reynolds N.K."/>
            <person name="Stajich J.E."/>
            <person name="Barry K."/>
            <person name="Grigoriev I.V."/>
            <person name="Crous P."/>
            <person name="Smith M.E."/>
        </authorList>
    </citation>
    <scope>NUCLEOTIDE SEQUENCE</scope>
    <source>
        <strain evidence="12">BCRC 34297</strain>
    </source>
</reference>
<dbReference type="Gene3D" id="1.10.540.10">
    <property type="entry name" value="Acyl-CoA dehydrogenase/oxidase, N-terminal domain"/>
    <property type="match status" value="1"/>
</dbReference>
<dbReference type="Gene3D" id="2.40.110.10">
    <property type="entry name" value="Butyryl-CoA Dehydrogenase, subunit A, domain 2"/>
    <property type="match status" value="1"/>
</dbReference>
<dbReference type="OrthoDB" id="434771at2759"/>
<comment type="cofactor">
    <cofactor evidence="1 7">
        <name>FAD</name>
        <dbReference type="ChEBI" id="CHEBI:57692"/>
    </cofactor>
</comment>
<feature type="domain" description="Acyl-CoA dehydrogenase/oxidase C-terminal" evidence="9">
    <location>
        <begin position="250"/>
        <end position="398"/>
    </location>
</feature>
<evidence type="ECO:0000313" key="13">
    <source>
        <dbReference type="Proteomes" id="UP001140011"/>
    </source>
</evidence>
<gene>
    <name evidence="12" type="ORF">GGI19_004200</name>
</gene>
<evidence type="ECO:0000256" key="4">
    <source>
        <dbReference type="ARBA" id="ARBA00022630"/>
    </source>
</evidence>
<evidence type="ECO:0008006" key="14">
    <source>
        <dbReference type="Google" id="ProtNLM"/>
    </source>
</evidence>
<dbReference type="Pfam" id="PF00441">
    <property type="entry name" value="Acyl-CoA_dh_1"/>
    <property type="match status" value="1"/>
</dbReference>
<dbReference type="Pfam" id="PF02770">
    <property type="entry name" value="Acyl-CoA_dh_M"/>
    <property type="match status" value="1"/>
</dbReference>
<accession>A0A9W8GW64</accession>
<dbReference type="EMBL" id="JANBUH010000347">
    <property type="protein sequence ID" value="KAJ2751871.1"/>
    <property type="molecule type" value="Genomic_DNA"/>
</dbReference>
<evidence type="ECO:0000259" key="10">
    <source>
        <dbReference type="Pfam" id="PF02770"/>
    </source>
</evidence>
<dbReference type="GO" id="GO:0033539">
    <property type="term" value="P:fatty acid beta-oxidation using acyl-CoA dehydrogenase"/>
    <property type="evidence" value="ECO:0007669"/>
    <property type="project" value="TreeGrafter"/>
</dbReference>
<dbReference type="PANTHER" id="PTHR48083:SF13">
    <property type="entry name" value="ACYL-COA DEHYDROGENASE FAMILY MEMBER 11"/>
    <property type="match status" value="1"/>
</dbReference>
<evidence type="ECO:0000256" key="7">
    <source>
        <dbReference type="RuleBase" id="RU362125"/>
    </source>
</evidence>
<keyword evidence="6 7" id="KW-0560">Oxidoreductase</keyword>
<keyword evidence="13" id="KW-1185">Reference proteome</keyword>
<dbReference type="InterPro" id="IPR006091">
    <property type="entry name" value="Acyl-CoA_Oxase/DH_mid-dom"/>
</dbReference>
<dbReference type="SUPFAM" id="SSF47203">
    <property type="entry name" value="Acyl-CoA dehydrogenase C-terminal domain-like"/>
    <property type="match status" value="1"/>
</dbReference>
<evidence type="ECO:0000256" key="1">
    <source>
        <dbReference type="ARBA" id="ARBA00001974"/>
    </source>
</evidence>
<feature type="domain" description="Acyl-CoA oxidase/dehydrogenase middle" evidence="10">
    <location>
        <begin position="137"/>
        <end position="238"/>
    </location>
</feature>